<dbReference type="EMBL" id="JAPWTJ010000283">
    <property type="protein sequence ID" value="KAJ8980136.1"/>
    <property type="molecule type" value="Genomic_DNA"/>
</dbReference>
<keyword evidence="2" id="KW-1185">Reference proteome</keyword>
<protein>
    <submittedName>
        <fullName evidence="1">Uncharacterized protein</fullName>
    </submittedName>
</protein>
<dbReference type="Gene3D" id="3.30.420.10">
    <property type="entry name" value="Ribonuclease H-like superfamily/Ribonuclease H"/>
    <property type="match status" value="1"/>
</dbReference>
<evidence type="ECO:0000313" key="1">
    <source>
        <dbReference type="EMBL" id="KAJ8980136.1"/>
    </source>
</evidence>
<evidence type="ECO:0000313" key="2">
    <source>
        <dbReference type="Proteomes" id="UP001162164"/>
    </source>
</evidence>
<dbReference type="Proteomes" id="UP001162164">
    <property type="component" value="Unassembled WGS sequence"/>
</dbReference>
<dbReference type="InterPro" id="IPR036397">
    <property type="entry name" value="RNaseH_sf"/>
</dbReference>
<comment type="caution">
    <text evidence="1">The sequence shown here is derived from an EMBL/GenBank/DDBJ whole genome shotgun (WGS) entry which is preliminary data.</text>
</comment>
<name>A0ABQ9JPD5_9CUCU</name>
<accession>A0ABQ9JPD5</accession>
<gene>
    <name evidence="1" type="ORF">NQ317_014630</name>
</gene>
<sequence>MVAVESQVKAMSENNEETFPRRCKSAPKIGEGLPFKLRDETWPPHRLRLIDDAFGRHAAIPETAFTDGKSNLEKQYRDYVCGLKFNRLSSNHGNGFGVGLYCGPLRENFKRGFDRHNSSIGKAGCGNYLLGMQSDCINLTYDLQNPLKDFLTRKEEIRKEKIPAGPRKHTNPIITDSQVALKALQSTEIRSKVLLQYLQNLKVLGDQNRVSLEWVPRHQGLEGMQE</sequence>
<proteinExistence type="predicted"/>
<reference evidence="1" key="1">
    <citation type="journal article" date="2023" name="Insect Mol. Biol.">
        <title>Genome sequencing provides insights into the evolution of gene families encoding plant cell wall-degrading enzymes in longhorned beetles.</title>
        <authorList>
            <person name="Shin N.R."/>
            <person name="Okamura Y."/>
            <person name="Kirsch R."/>
            <person name="Pauchet Y."/>
        </authorList>
    </citation>
    <scope>NUCLEOTIDE SEQUENCE</scope>
    <source>
        <strain evidence="1">MMC_N1</strain>
    </source>
</reference>
<organism evidence="1 2">
    <name type="scientific">Molorchus minor</name>
    <dbReference type="NCBI Taxonomy" id="1323400"/>
    <lineage>
        <taxon>Eukaryota</taxon>
        <taxon>Metazoa</taxon>
        <taxon>Ecdysozoa</taxon>
        <taxon>Arthropoda</taxon>
        <taxon>Hexapoda</taxon>
        <taxon>Insecta</taxon>
        <taxon>Pterygota</taxon>
        <taxon>Neoptera</taxon>
        <taxon>Endopterygota</taxon>
        <taxon>Coleoptera</taxon>
        <taxon>Polyphaga</taxon>
        <taxon>Cucujiformia</taxon>
        <taxon>Chrysomeloidea</taxon>
        <taxon>Cerambycidae</taxon>
        <taxon>Lamiinae</taxon>
        <taxon>Monochamini</taxon>
        <taxon>Molorchus</taxon>
    </lineage>
</organism>